<evidence type="ECO:0000256" key="1">
    <source>
        <dbReference type="SAM" id="Coils"/>
    </source>
</evidence>
<keyword evidence="1" id="KW-0175">Coiled coil</keyword>
<evidence type="ECO:0000313" key="4">
    <source>
        <dbReference type="Proteomes" id="UP000663882"/>
    </source>
</evidence>
<feature type="coiled-coil region" evidence="1">
    <location>
        <begin position="264"/>
        <end position="291"/>
    </location>
</feature>
<dbReference type="SUPFAM" id="SSF64593">
    <property type="entry name" value="Intermediate filament protein, coiled coil region"/>
    <property type="match status" value="1"/>
</dbReference>
<accession>A0A813SS73</accession>
<feature type="coiled-coil region" evidence="1">
    <location>
        <begin position="87"/>
        <end position="164"/>
    </location>
</feature>
<protein>
    <submittedName>
        <fullName evidence="3">Uncharacterized protein</fullName>
    </submittedName>
</protein>
<feature type="compositionally biased region" description="Gly residues" evidence="2">
    <location>
        <begin position="759"/>
        <end position="788"/>
    </location>
</feature>
<dbReference type="Proteomes" id="UP000663882">
    <property type="component" value="Unassembled WGS sequence"/>
</dbReference>
<feature type="compositionally biased region" description="Low complexity" evidence="2">
    <location>
        <begin position="747"/>
        <end position="758"/>
    </location>
</feature>
<dbReference type="OrthoDB" id="10034546at2759"/>
<name>A0A813SS73_9BILA</name>
<evidence type="ECO:0000313" key="3">
    <source>
        <dbReference type="EMBL" id="CAF0799074.1"/>
    </source>
</evidence>
<evidence type="ECO:0000256" key="2">
    <source>
        <dbReference type="SAM" id="MobiDB-lite"/>
    </source>
</evidence>
<proteinExistence type="predicted"/>
<feature type="region of interest" description="Disordered" evidence="2">
    <location>
        <begin position="720"/>
        <end position="796"/>
    </location>
</feature>
<dbReference type="AlphaFoldDB" id="A0A813SS73"/>
<reference evidence="3" key="1">
    <citation type="submission" date="2021-02" db="EMBL/GenBank/DDBJ databases">
        <authorList>
            <person name="Nowell W R."/>
        </authorList>
    </citation>
    <scope>NUCLEOTIDE SEQUENCE</scope>
</reference>
<comment type="caution">
    <text evidence="3">The sequence shown here is derived from an EMBL/GenBank/DDBJ whole genome shotgun (WGS) entry which is preliminary data.</text>
</comment>
<feature type="coiled-coil region" evidence="1">
    <location>
        <begin position="325"/>
        <end position="384"/>
    </location>
</feature>
<sequence>MTESMITISPKTSPYRSQIQTRIASPGSLSSINFYVSPSINRTIDHHHHNSVSNEKLQLRKLNDQFLSYIERIHLFETYNNCLNVYCENIKNAQERIKNKLDLLKQEFHEYQQEKLNREKKDIELENEFINDIEKQVEEYKNKKNFLQHEHELYRKQIIDLQQQSIDLQSKTENLRSHYENLNDDSNHCRRQMSYCQLFKSSILDEITRQRDIHQRIQLEVDDLKIQKQLTIQAHEADTQAIEIQNDNILYDLTTHFRLDGNEKNILTQMLNEIREEYKMKDNEMREELHRKYLYEYNRHIKRTDENLIETNRDYIERHHLSNELNSLNDNRLLLRQKLTLIQEQYKQLEINFQRETKRQTDMNEKYDHEINNLSLSVREYENLLNNSSLIRQSTIADEVNKYSQLLEGSDQQIGLRQLINMSNKIDYFSPINYSTIPPINKFEPASTVLLVKSRTRQNSTSETSYETAHISTTTTNQQYLTLDSVNEKVFQNDYDTDNDQSQTIQYISGRNSRLISETDLTTTNQESKPPTDVIKHNETIDEIPIDISHTEGLINQTLPFIPMNIISQVDIEENKSIISDEHQSPLISTFEKREELDQTNIESNILTSSETIIPITIDINSITSEELNEAKIISPSTLNISINEQSKSIVSPKSISNQSEIESTIVEVPVSTLPAVNPLSKLISTMLPNATPFVPNSNITNNQSVTPSSIPISAMNNNAPPFIPSQHHHANNQQHMNNTNVGHWSGSGTRGNNRRGQNTGGGSFHHGGGGGNQRSGGGGNWQQGGGQHKQRRGQK</sequence>
<dbReference type="EMBL" id="CAJNOO010000095">
    <property type="protein sequence ID" value="CAF0799074.1"/>
    <property type="molecule type" value="Genomic_DNA"/>
</dbReference>
<gene>
    <name evidence="3" type="ORF">RFH988_LOCUS3824</name>
</gene>
<organism evidence="3 4">
    <name type="scientific">Rotaria sordida</name>
    <dbReference type="NCBI Taxonomy" id="392033"/>
    <lineage>
        <taxon>Eukaryota</taxon>
        <taxon>Metazoa</taxon>
        <taxon>Spiralia</taxon>
        <taxon>Gnathifera</taxon>
        <taxon>Rotifera</taxon>
        <taxon>Eurotatoria</taxon>
        <taxon>Bdelloidea</taxon>
        <taxon>Philodinida</taxon>
        <taxon>Philodinidae</taxon>
        <taxon>Rotaria</taxon>
    </lineage>
</organism>